<gene>
    <name evidence="2" type="ORF">SHEWBE_4475</name>
</gene>
<dbReference type="AlphaFoldDB" id="A0A330M8X1"/>
<feature type="transmembrane region" description="Helical" evidence="1">
    <location>
        <begin position="12"/>
        <end position="33"/>
    </location>
</feature>
<keyword evidence="1" id="KW-1133">Transmembrane helix</keyword>
<dbReference type="Proteomes" id="UP000250123">
    <property type="component" value="Chromosome SHEWBE"/>
</dbReference>
<reference evidence="3" key="1">
    <citation type="submission" date="2018-06" db="EMBL/GenBank/DDBJ databases">
        <authorList>
            <person name="Cea G.-C."/>
            <person name="William W."/>
        </authorList>
    </citation>
    <scope>NUCLEOTIDE SEQUENCE [LARGE SCALE GENOMIC DNA]</scope>
    <source>
        <strain evidence="3">DB21MT-2</strain>
    </source>
</reference>
<dbReference type="EMBL" id="LS483452">
    <property type="protein sequence ID" value="SQH78435.1"/>
    <property type="molecule type" value="Genomic_DNA"/>
</dbReference>
<evidence type="ECO:0000313" key="3">
    <source>
        <dbReference type="Proteomes" id="UP000250123"/>
    </source>
</evidence>
<evidence type="ECO:0000313" key="2">
    <source>
        <dbReference type="EMBL" id="SQH78435.1"/>
    </source>
</evidence>
<proteinExistence type="predicted"/>
<name>A0A330M8X1_9GAMM</name>
<accession>A0A330M8X1</accession>
<protein>
    <submittedName>
        <fullName evidence="2">Uncharacterized protein</fullName>
    </submittedName>
</protein>
<evidence type="ECO:0000256" key="1">
    <source>
        <dbReference type="SAM" id="Phobius"/>
    </source>
</evidence>
<dbReference type="KEGG" id="sbk:SHEWBE_4475"/>
<organism evidence="2 3">
    <name type="scientific">Shewanella benthica</name>
    <dbReference type="NCBI Taxonomy" id="43661"/>
    <lineage>
        <taxon>Bacteria</taxon>
        <taxon>Pseudomonadati</taxon>
        <taxon>Pseudomonadota</taxon>
        <taxon>Gammaproteobacteria</taxon>
        <taxon>Alteromonadales</taxon>
        <taxon>Shewanellaceae</taxon>
        <taxon>Shewanella</taxon>
    </lineage>
</organism>
<keyword evidence="1" id="KW-0472">Membrane</keyword>
<keyword evidence="1" id="KW-0812">Transmembrane</keyword>
<sequence>MASLPMKTSDIFILVYLGLSWFTLAHFVLVITFRHSGSSF</sequence>